<gene>
    <name evidence="1" type="ordered locus">BC1003_3620</name>
</gene>
<accession>E1TI53</accession>
<reference evidence="1" key="1">
    <citation type="submission" date="2010-09" db="EMBL/GenBank/DDBJ databases">
        <title>Complete sequence of chromosome2 of Burkholderia sp. CCGE1003.</title>
        <authorList>
            <consortium name="US DOE Joint Genome Institute"/>
            <person name="Lucas S."/>
            <person name="Copeland A."/>
            <person name="Lapidus A."/>
            <person name="Cheng J.-F."/>
            <person name="Bruce D."/>
            <person name="Goodwin L."/>
            <person name="Pitluck S."/>
            <person name="Daligault H."/>
            <person name="Davenport K."/>
            <person name="Detter J.C."/>
            <person name="Han C."/>
            <person name="Tapia R."/>
            <person name="Land M."/>
            <person name="Hauser L."/>
            <person name="Jeffries C."/>
            <person name="Kyrpides N."/>
            <person name="Ivanova N."/>
            <person name="Ovchinnikova G."/>
            <person name="Martinez-Romero E."/>
            <person name="Rogel M.A."/>
            <person name="Auchtung J."/>
            <person name="Tiedje J.M."/>
            <person name="Woyke T."/>
        </authorList>
    </citation>
    <scope>NUCLEOTIDE SEQUENCE</scope>
    <source>
        <strain evidence="1">CCGE1003</strain>
    </source>
</reference>
<dbReference type="Pfam" id="PF09613">
    <property type="entry name" value="HrpB1_HrpK"/>
    <property type="match status" value="1"/>
</dbReference>
<dbReference type="AlphaFoldDB" id="E1TI53"/>
<dbReference type="eggNOG" id="ENOG5030WKE">
    <property type="taxonomic scope" value="Bacteria"/>
</dbReference>
<proteinExistence type="predicted"/>
<protein>
    <submittedName>
        <fullName evidence="1">Type III secretion protein HrpB1/HrpK</fullName>
    </submittedName>
</protein>
<sequence length="156" mass="16952">MKNDQCSFAVLGVLLTIFSVGLRIGAHADLEELLLVLRQLHPNPAVVDICEVRLLVNSRRWIDALRLLRQIDEQGYGSPVVTALQSWCLYMLADRDWRRCAAAVLHSGDPTALAIVAKFLGIGGEPSAARIATVLASESGNLLGNTLGNELGSEYR</sequence>
<dbReference type="HOGENOM" id="CLU_107482_0_0_4"/>
<dbReference type="KEGG" id="bgf:BC1003_3620"/>
<dbReference type="InterPro" id="IPR013394">
    <property type="entry name" value="T3SS_HrpB1/HrpK"/>
</dbReference>
<evidence type="ECO:0000313" key="1">
    <source>
        <dbReference type="EMBL" id="ADN59561.1"/>
    </source>
</evidence>
<organism evidence="1">
    <name type="scientific">Burkholderia sp. (strain CCGE1003)</name>
    <dbReference type="NCBI Taxonomy" id="640512"/>
    <lineage>
        <taxon>Bacteria</taxon>
        <taxon>Pseudomonadati</taxon>
        <taxon>Pseudomonadota</taxon>
        <taxon>Betaproteobacteria</taxon>
        <taxon>Burkholderiales</taxon>
        <taxon>Burkholderiaceae</taxon>
        <taxon>Burkholderia</taxon>
    </lineage>
</organism>
<dbReference type="EMBL" id="CP002218">
    <property type="protein sequence ID" value="ADN59561.1"/>
    <property type="molecule type" value="Genomic_DNA"/>
</dbReference>
<name>E1TI53_BURSG</name>